<dbReference type="AlphaFoldDB" id="A0A8J2L8B9"/>
<gene>
    <name evidence="7" type="ORF">AFUS01_LOCUS37046</name>
</gene>
<evidence type="ECO:0000256" key="2">
    <source>
        <dbReference type="ARBA" id="ARBA00022692"/>
    </source>
</evidence>
<dbReference type="GO" id="GO:0004930">
    <property type="term" value="F:G protein-coupled receptor activity"/>
    <property type="evidence" value="ECO:0007669"/>
    <property type="project" value="InterPro"/>
</dbReference>
<dbReference type="PANTHER" id="PTHR46953:SF1">
    <property type="entry name" value="G-PROTEIN COUPLED RECEPTOR MTH-LIKE 1-RELATED"/>
    <property type="match status" value="1"/>
</dbReference>
<dbReference type="InterPro" id="IPR052808">
    <property type="entry name" value="GPCR_Mth-like"/>
</dbReference>
<accession>A0A8J2L8B9</accession>
<feature type="transmembrane region" description="Helical" evidence="5">
    <location>
        <begin position="371"/>
        <end position="391"/>
    </location>
</feature>
<protein>
    <recommendedName>
        <fullName evidence="6">G-protein coupled receptors family 2 profile 2 domain-containing protein</fullName>
    </recommendedName>
</protein>
<dbReference type="EMBL" id="CAJVCH010542007">
    <property type="protein sequence ID" value="CAG7827035.1"/>
    <property type="molecule type" value="Genomic_DNA"/>
</dbReference>
<keyword evidence="4 5" id="KW-0472">Membrane</keyword>
<evidence type="ECO:0000256" key="5">
    <source>
        <dbReference type="SAM" id="Phobius"/>
    </source>
</evidence>
<sequence length="444" mass="50331">MSCICNYGFSYTKELEVKIQKCSENVTEDYWIIPPNFRSNQSEAVDNGSDFMFKFDLRNNTCKDKIVMYTLSSEEDTSESVFSADGTLSIGEEAAPVVYPVQNYCIKSIGNTYVQIEVCKSNPPNTGCGSGDICVPKCCPLGQVLKGDLNIYSEPICAEVTTVWKPYILPLMISEDSKEPSYLESQELHFKYVQHELPKCFPSANLFIPNSRALRPLQSEIRYDVNGEVYTKRLDATDWTGPYSPGDFCIDGLWDSGYSNNFTRNPSNQIVIACDHAKETLHTARSTDFAVIMFTTIFLCLITSSVCLVATVVIYLVLWKEQNIHGWTITTMALSQFVYFTTVAISMGVVLYNRERLGTLWCKGIGILQHYFNMATYTWLTVLNCDLWMIIRSNKPSRHLGHGIKRFLFYSVYGFGVPLALLCFCLSMEFHFGYCNNSICSCWI</sequence>
<comment type="caution">
    <text evidence="7">The sequence shown here is derived from an EMBL/GenBank/DDBJ whole genome shotgun (WGS) entry which is preliminary data.</text>
</comment>
<comment type="subcellular location">
    <subcellularLocation>
        <location evidence="1">Membrane</location>
        <topology evidence="1">Multi-pass membrane protein</topology>
    </subcellularLocation>
</comment>
<evidence type="ECO:0000313" key="7">
    <source>
        <dbReference type="EMBL" id="CAG7827035.1"/>
    </source>
</evidence>
<keyword evidence="3 5" id="KW-1133">Transmembrane helix</keyword>
<organism evidence="7 8">
    <name type="scientific">Allacma fusca</name>
    <dbReference type="NCBI Taxonomy" id="39272"/>
    <lineage>
        <taxon>Eukaryota</taxon>
        <taxon>Metazoa</taxon>
        <taxon>Ecdysozoa</taxon>
        <taxon>Arthropoda</taxon>
        <taxon>Hexapoda</taxon>
        <taxon>Collembola</taxon>
        <taxon>Symphypleona</taxon>
        <taxon>Sminthuridae</taxon>
        <taxon>Allacma</taxon>
    </lineage>
</organism>
<dbReference type="GO" id="GO:0007166">
    <property type="term" value="P:cell surface receptor signaling pathway"/>
    <property type="evidence" value="ECO:0007669"/>
    <property type="project" value="InterPro"/>
</dbReference>
<dbReference type="Pfam" id="PF00002">
    <property type="entry name" value="7tm_2"/>
    <property type="match status" value="1"/>
</dbReference>
<keyword evidence="8" id="KW-1185">Reference proteome</keyword>
<evidence type="ECO:0000313" key="8">
    <source>
        <dbReference type="Proteomes" id="UP000708208"/>
    </source>
</evidence>
<feature type="transmembrane region" description="Helical" evidence="5">
    <location>
        <begin position="412"/>
        <end position="434"/>
    </location>
</feature>
<dbReference type="PANTHER" id="PTHR46953">
    <property type="entry name" value="G-PROTEIN COUPLED RECEPTOR MTH-LIKE 1-RELATED"/>
    <property type="match status" value="1"/>
</dbReference>
<dbReference type="PROSITE" id="PS50261">
    <property type="entry name" value="G_PROTEIN_RECEP_F2_4"/>
    <property type="match status" value="1"/>
</dbReference>
<feature type="domain" description="G-protein coupled receptors family 2 profile 2" evidence="6">
    <location>
        <begin position="293"/>
        <end position="444"/>
    </location>
</feature>
<dbReference type="Proteomes" id="UP000708208">
    <property type="component" value="Unassembled WGS sequence"/>
</dbReference>
<evidence type="ECO:0000256" key="1">
    <source>
        <dbReference type="ARBA" id="ARBA00004141"/>
    </source>
</evidence>
<dbReference type="InterPro" id="IPR017981">
    <property type="entry name" value="GPCR_2-like_7TM"/>
</dbReference>
<keyword evidence="2 5" id="KW-0812">Transmembrane</keyword>
<evidence type="ECO:0000256" key="3">
    <source>
        <dbReference type="ARBA" id="ARBA00022989"/>
    </source>
</evidence>
<name>A0A8J2L8B9_9HEXA</name>
<dbReference type="OrthoDB" id="6134459at2759"/>
<dbReference type="InterPro" id="IPR000832">
    <property type="entry name" value="GPCR_2_secretin-like"/>
</dbReference>
<feature type="transmembrane region" description="Helical" evidence="5">
    <location>
        <begin position="329"/>
        <end position="351"/>
    </location>
</feature>
<evidence type="ECO:0000256" key="4">
    <source>
        <dbReference type="ARBA" id="ARBA00023136"/>
    </source>
</evidence>
<feature type="transmembrane region" description="Helical" evidence="5">
    <location>
        <begin position="289"/>
        <end position="317"/>
    </location>
</feature>
<proteinExistence type="predicted"/>
<evidence type="ECO:0000259" key="6">
    <source>
        <dbReference type="PROSITE" id="PS50261"/>
    </source>
</evidence>
<dbReference type="GO" id="GO:0016020">
    <property type="term" value="C:membrane"/>
    <property type="evidence" value="ECO:0007669"/>
    <property type="project" value="UniProtKB-SubCell"/>
</dbReference>
<reference evidence="7" key="1">
    <citation type="submission" date="2021-06" db="EMBL/GenBank/DDBJ databases">
        <authorList>
            <person name="Hodson N. C."/>
            <person name="Mongue J. A."/>
            <person name="Jaron S. K."/>
        </authorList>
    </citation>
    <scope>NUCLEOTIDE SEQUENCE</scope>
</reference>